<sequence length="246" mass="28402">TYTIPCCTISHGVDGEGIRNSRLYFVFEGISVEFKELDVELLFTAPKKQILHTISVMIKRSLDDCHEIEKQSMLIQIQELVTMDGYNRQVGVALANELVDEFSTTKASSVGLPWDFHKKTKEFFEATFLLPLFEMVLRILHQRSQFYIEKQLSQSFTNGRGHTTNNLQNDLRHDTLLTISLNLVEKILYWDFASKNDSLLAGTFAKEGNDIIEDTLFITAKTREFPVSWRSHIIHNEVLRMFFTVT</sequence>
<dbReference type="Proteomes" id="UP000789702">
    <property type="component" value="Unassembled WGS sequence"/>
</dbReference>
<feature type="non-terminal residue" evidence="1">
    <location>
        <position position="246"/>
    </location>
</feature>
<accession>A0ACA9QAL9</accession>
<name>A0ACA9QAL9_9GLOM</name>
<feature type="non-terminal residue" evidence="1">
    <location>
        <position position="1"/>
    </location>
</feature>
<dbReference type="EMBL" id="CAJVPU010042278">
    <property type="protein sequence ID" value="CAG8743221.1"/>
    <property type="molecule type" value="Genomic_DNA"/>
</dbReference>
<comment type="caution">
    <text evidence="1">The sequence shown here is derived from an EMBL/GenBank/DDBJ whole genome shotgun (WGS) entry which is preliminary data.</text>
</comment>
<evidence type="ECO:0000313" key="1">
    <source>
        <dbReference type="EMBL" id="CAG8743221.1"/>
    </source>
</evidence>
<gene>
    <name evidence="1" type="ORF">DHETER_LOCUS14181</name>
</gene>
<protein>
    <submittedName>
        <fullName evidence="1">15246_t:CDS:1</fullName>
    </submittedName>
</protein>
<reference evidence="1" key="1">
    <citation type="submission" date="2021-06" db="EMBL/GenBank/DDBJ databases">
        <authorList>
            <person name="Kallberg Y."/>
            <person name="Tangrot J."/>
            <person name="Rosling A."/>
        </authorList>
    </citation>
    <scope>NUCLEOTIDE SEQUENCE</scope>
    <source>
        <strain evidence="1">IL203A</strain>
    </source>
</reference>
<proteinExistence type="predicted"/>
<keyword evidence="2" id="KW-1185">Reference proteome</keyword>
<evidence type="ECO:0000313" key="2">
    <source>
        <dbReference type="Proteomes" id="UP000789702"/>
    </source>
</evidence>
<organism evidence="1 2">
    <name type="scientific">Dentiscutata heterogama</name>
    <dbReference type="NCBI Taxonomy" id="1316150"/>
    <lineage>
        <taxon>Eukaryota</taxon>
        <taxon>Fungi</taxon>
        <taxon>Fungi incertae sedis</taxon>
        <taxon>Mucoromycota</taxon>
        <taxon>Glomeromycotina</taxon>
        <taxon>Glomeromycetes</taxon>
        <taxon>Diversisporales</taxon>
        <taxon>Gigasporaceae</taxon>
        <taxon>Dentiscutata</taxon>
    </lineage>
</organism>